<organism evidence="2 3">
    <name type="scientific">Klebsormidium nitens</name>
    <name type="common">Green alga</name>
    <name type="synonym">Ulothrix nitens</name>
    <dbReference type="NCBI Taxonomy" id="105231"/>
    <lineage>
        <taxon>Eukaryota</taxon>
        <taxon>Viridiplantae</taxon>
        <taxon>Streptophyta</taxon>
        <taxon>Klebsormidiophyceae</taxon>
        <taxon>Klebsormidiales</taxon>
        <taxon>Klebsormidiaceae</taxon>
        <taxon>Klebsormidium</taxon>
    </lineage>
</organism>
<accession>A0A1Y1I7I7</accession>
<dbReference type="EMBL" id="DF237168">
    <property type="protein sequence ID" value="GAQ85101.1"/>
    <property type="molecule type" value="Genomic_DNA"/>
</dbReference>
<protein>
    <submittedName>
        <fullName evidence="2">Proliferating cell nuclear antigen</fullName>
    </submittedName>
</protein>
<evidence type="ECO:0000313" key="3">
    <source>
        <dbReference type="Proteomes" id="UP000054558"/>
    </source>
</evidence>
<gene>
    <name evidence="2" type="ORF">KFL_002190530</name>
</gene>
<evidence type="ECO:0000256" key="1">
    <source>
        <dbReference type="SAM" id="MobiDB-lite"/>
    </source>
</evidence>
<sequence>MDNVLYFHPRCAFSKDLINGVRRIPSLAANLRTVDGSEAFRWLSSLPTRGGEGAASDGAPGSSETRPAVECSRHADSSTLRFVDFNAEHPSVTMAPEWYCSF</sequence>
<keyword evidence="3" id="KW-1185">Reference proteome</keyword>
<dbReference type="Proteomes" id="UP000054558">
    <property type="component" value="Unassembled WGS sequence"/>
</dbReference>
<name>A0A1Y1I7I7_KLENI</name>
<dbReference type="AlphaFoldDB" id="A0A1Y1I7I7"/>
<feature type="region of interest" description="Disordered" evidence="1">
    <location>
        <begin position="46"/>
        <end position="72"/>
    </location>
</feature>
<proteinExistence type="predicted"/>
<evidence type="ECO:0000313" key="2">
    <source>
        <dbReference type="EMBL" id="GAQ85101.1"/>
    </source>
</evidence>
<reference evidence="2 3" key="1">
    <citation type="journal article" date="2014" name="Nat. Commun.">
        <title>Klebsormidium flaccidum genome reveals primary factors for plant terrestrial adaptation.</title>
        <authorList>
            <person name="Hori K."/>
            <person name="Maruyama F."/>
            <person name="Fujisawa T."/>
            <person name="Togashi T."/>
            <person name="Yamamoto N."/>
            <person name="Seo M."/>
            <person name="Sato S."/>
            <person name="Yamada T."/>
            <person name="Mori H."/>
            <person name="Tajima N."/>
            <person name="Moriyama T."/>
            <person name="Ikeuchi M."/>
            <person name="Watanabe M."/>
            <person name="Wada H."/>
            <person name="Kobayashi K."/>
            <person name="Saito M."/>
            <person name="Masuda T."/>
            <person name="Sasaki-Sekimoto Y."/>
            <person name="Mashiguchi K."/>
            <person name="Awai K."/>
            <person name="Shimojima M."/>
            <person name="Masuda S."/>
            <person name="Iwai M."/>
            <person name="Nobusawa T."/>
            <person name="Narise T."/>
            <person name="Kondo S."/>
            <person name="Saito H."/>
            <person name="Sato R."/>
            <person name="Murakawa M."/>
            <person name="Ihara Y."/>
            <person name="Oshima-Yamada Y."/>
            <person name="Ohtaka K."/>
            <person name="Satoh M."/>
            <person name="Sonobe K."/>
            <person name="Ishii M."/>
            <person name="Ohtani R."/>
            <person name="Kanamori-Sato M."/>
            <person name="Honoki R."/>
            <person name="Miyazaki D."/>
            <person name="Mochizuki H."/>
            <person name="Umetsu J."/>
            <person name="Higashi K."/>
            <person name="Shibata D."/>
            <person name="Kamiya Y."/>
            <person name="Sato N."/>
            <person name="Nakamura Y."/>
            <person name="Tabata S."/>
            <person name="Ida S."/>
            <person name="Kurokawa K."/>
            <person name="Ohta H."/>
        </authorList>
    </citation>
    <scope>NUCLEOTIDE SEQUENCE [LARGE SCALE GENOMIC DNA]</scope>
    <source>
        <strain evidence="2 3">NIES-2285</strain>
    </source>
</reference>